<organism evidence="2 3">
    <name type="scientific">Cytobacillus oceanisediminis 2691</name>
    <dbReference type="NCBI Taxonomy" id="1196031"/>
    <lineage>
        <taxon>Bacteria</taxon>
        <taxon>Bacillati</taxon>
        <taxon>Bacillota</taxon>
        <taxon>Bacilli</taxon>
        <taxon>Bacillales</taxon>
        <taxon>Bacillaceae</taxon>
        <taxon>Cytobacillus</taxon>
    </lineage>
</organism>
<dbReference type="Pfam" id="PF08878">
    <property type="entry name" value="HamA"/>
    <property type="match status" value="1"/>
</dbReference>
<dbReference type="InterPro" id="IPR014976">
    <property type="entry name" value="AbpA_HamA_C"/>
</dbReference>
<dbReference type="RefSeq" id="WP_019380159.1">
    <property type="nucleotide sequence ID" value="NZ_CP015506.1"/>
</dbReference>
<dbReference type="AlphaFoldDB" id="A0A160MEC8"/>
<name>A0A160MEC8_9BACI</name>
<dbReference type="eggNOG" id="ENOG502Z9K4">
    <property type="taxonomic scope" value="Bacteria"/>
</dbReference>
<accession>A0A160MEC8</accession>
<reference evidence="2 3" key="1">
    <citation type="submission" date="2016-04" db="EMBL/GenBank/DDBJ databases">
        <title>Complete genome sequence of Bacillus oceanisediminis strain 2691.</title>
        <authorList>
            <person name="Jeong H."/>
            <person name="Kim H.J."/>
            <person name="Lee D.-W."/>
        </authorList>
    </citation>
    <scope>NUCLEOTIDE SEQUENCE [LARGE SCALE GENOMIC DNA]</scope>
    <source>
        <strain evidence="2 3">2691</strain>
    </source>
</reference>
<evidence type="ECO:0000313" key="3">
    <source>
        <dbReference type="Proteomes" id="UP000077856"/>
    </source>
</evidence>
<protein>
    <recommendedName>
        <fullName evidence="1">Anti-bacteriophage protein A/HamA C-terminal domain-containing protein</fullName>
    </recommendedName>
</protein>
<dbReference type="EMBL" id="CP015506">
    <property type="protein sequence ID" value="AND41430.1"/>
    <property type="molecule type" value="Genomic_DNA"/>
</dbReference>
<dbReference type="KEGG" id="bon:A361_20445"/>
<evidence type="ECO:0000313" key="2">
    <source>
        <dbReference type="EMBL" id="AND41430.1"/>
    </source>
</evidence>
<dbReference type="STRING" id="1196031.A361_20445"/>
<evidence type="ECO:0000259" key="1">
    <source>
        <dbReference type="Pfam" id="PF08878"/>
    </source>
</evidence>
<feature type="domain" description="Anti-bacteriophage protein A/HamA C-terminal" evidence="1">
    <location>
        <begin position="19"/>
        <end position="266"/>
    </location>
</feature>
<sequence>MEKTISEQCKLIGEHPNSSFFYEWLESVDEPVTENKKHRHLSEKKASREFAIEQISDWIVKHHIDEKRIKRLKKKREEILDKYGFEEYVKKQTLLPTVDKTKKGNGTEIILAEYLQETTKLNLLVYRLRYNTNVNQAMKGDDVLLLNRENLYEKVIIGESKFRTTPSKAVIEEVTKEFAKEMRLPLSVTFLAQKMSDFGDEDLAESLEDLNVTLHDGKVPIISVGFLLSNHNTTANVNRHLVSNNPNFVFVSLGIEKPEELIAMSFDLAEEKLKRGNDE</sequence>
<dbReference type="Proteomes" id="UP000077856">
    <property type="component" value="Chromosome"/>
</dbReference>
<gene>
    <name evidence="2" type="ORF">A361_20445</name>
</gene>
<proteinExistence type="predicted"/>